<dbReference type="Proteomes" id="UP000382577">
    <property type="component" value="Unassembled WGS sequence"/>
</dbReference>
<gene>
    <name evidence="1" type="ORF">PFI31113_04981</name>
</gene>
<evidence type="ECO:0000313" key="1">
    <source>
        <dbReference type="EMBL" id="VVE55475.1"/>
    </source>
</evidence>
<name>A0A5E4Z4L9_9BURK</name>
<organism evidence="1 2">
    <name type="scientific">Pandoraea fibrosis</name>
    <dbReference type="NCBI Taxonomy" id="1891094"/>
    <lineage>
        <taxon>Bacteria</taxon>
        <taxon>Pseudomonadati</taxon>
        <taxon>Pseudomonadota</taxon>
        <taxon>Betaproteobacteria</taxon>
        <taxon>Burkholderiales</taxon>
        <taxon>Burkholderiaceae</taxon>
        <taxon>Pandoraea</taxon>
    </lineage>
</organism>
<evidence type="ECO:0000313" key="2">
    <source>
        <dbReference type="Proteomes" id="UP000382577"/>
    </source>
</evidence>
<proteinExistence type="predicted"/>
<dbReference type="AlphaFoldDB" id="A0A5E4Z4L9"/>
<dbReference type="EMBL" id="CABPRW010000025">
    <property type="protein sequence ID" value="VVE55475.1"/>
    <property type="molecule type" value="Genomic_DNA"/>
</dbReference>
<protein>
    <submittedName>
        <fullName evidence="1">Uncharacterized protein</fullName>
    </submittedName>
</protein>
<sequence length="207" mass="23609">MTRTRILAKFNLACRACRRFRAAGKQCDTFHFAINTNTVIGENQLAIRIHENREVSVALDTFMYGQLTTVDSDMVSGALRHMQRANVTLVLVGTVQRIGRIPRSRRQLENAVFREDVVRIVCRFIPHEVGQVLVAPRQPRLLATGRCSTGRRRIELARVLQRCQRLLRGNALHALLLGPQDIRDALLGRERISTVFKEARVSLQFRV</sequence>
<reference evidence="1 2" key="1">
    <citation type="submission" date="2019-08" db="EMBL/GenBank/DDBJ databases">
        <authorList>
            <person name="Peeters C."/>
        </authorList>
    </citation>
    <scope>NUCLEOTIDE SEQUENCE [LARGE SCALE GENOMIC DNA]</scope>
    <source>
        <strain evidence="1 2">LMG 31113</strain>
    </source>
</reference>
<accession>A0A5E4Z4L9</accession>